<sequence>MIKAFIAKFYETVIIFLAVFLLVALIWGGYYKYQFNTVEPKFQLELAQEKQKHIDDLKEIQRIQIEALSDIQISINAAGINYETMRIEHEKVTEALNRKLQTVIADTLYQSICFNAGGVQLANEAKNGSGSAKPP</sequence>
<evidence type="ECO:0000256" key="1">
    <source>
        <dbReference type="SAM" id="Phobius"/>
    </source>
</evidence>
<dbReference type="AlphaFoldDB" id="A0A3D3FZR9"/>
<name>A0A3D3FZR9_ACIRA</name>
<evidence type="ECO:0000313" key="2">
    <source>
        <dbReference type="EMBL" id="HCM30837.1"/>
    </source>
</evidence>
<feature type="transmembrane region" description="Helical" evidence="1">
    <location>
        <begin position="12"/>
        <end position="31"/>
    </location>
</feature>
<organism evidence="2 3">
    <name type="scientific">Acinetobacter radioresistens</name>
    <dbReference type="NCBI Taxonomy" id="40216"/>
    <lineage>
        <taxon>Bacteria</taxon>
        <taxon>Pseudomonadati</taxon>
        <taxon>Pseudomonadota</taxon>
        <taxon>Gammaproteobacteria</taxon>
        <taxon>Moraxellales</taxon>
        <taxon>Moraxellaceae</taxon>
        <taxon>Acinetobacter</taxon>
    </lineage>
</organism>
<keyword evidence="1" id="KW-1133">Transmembrane helix</keyword>
<dbReference type="Proteomes" id="UP000262257">
    <property type="component" value="Unassembled WGS sequence"/>
</dbReference>
<protein>
    <recommendedName>
        <fullName evidence="4">DUF2570 domain-containing protein</fullName>
    </recommendedName>
</protein>
<keyword evidence="1" id="KW-0472">Membrane</keyword>
<gene>
    <name evidence="2" type="ORF">DIC32_03690</name>
</gene>
<proteinExistence type="predicted"/>
<accession>A0A3D3FZR9</accession>
<reference evidence="2 3" key="1">
    <citation type="journal article" date="2018" name="Nat. Biotechnol.">
        <title>A standardized bacterial taxonomy based on genome phylogeny substantially revises the tree of life.</title>
        <authorList>
            <person name="Parks D.H."/>
            <person name="Chuvochina M."/>
            <person name="Waite D.W."/>
            <person name="Rinke C."/>
            <person name="Skarshewski A."/>
            <person name="Chaumeil P.A."/>
            <person name="Hugenholtz P."/>
        </authorList>
    </citation>
    <scope>NUCLEOTIDE SEQUENCE [LARGE SCALE GENOMIC DNA]</scope>
    <source>
        <strain evidence="2">UBA10045</strain>
    </source>
</reference>
<evidence type="ECO:0000313" key="3">
    <source>
        <dbReference type="Proteomes" id="UP000262257"/>
    </source>
</evidence>
<evidence type="ECO:0008006" key="4">
    <source>
        <dbReference type="Google" id="ProtNLM"/>
    </source>
</evidence>
<dbReference type="EMBL" id="DPXL01000051">
    <property type="protein sequence ID" value="HCM30837.1"/>
    <property type="molecule type" value="Genomic_DNA"/>
</dbReference>
<comment type="caution">
    <text evidence="2">The sequence shown here is derived from an EMBL/GenBank/DDBJ whole genome shotgun (WGS) entry which is preliminary data.</text>
</comment>
<keyword evidence="1" id="KW-0812">Transmembrane</keyword>